<keyword evidence="4" id="KW-0560">Oxidoreductase</keyword>
<gene>
    <name evidence="7" type="ORF">FB45DRAFT_1034752</name>
</gene>
<dbReference type="InterPro" id="IPR050493">
    <property type="entry name" value="FAD-dep_Monooxygenase_BioMet"/>
</dbReference>
<evidence type="ECO:0000313" key="7">
    <source>
        <dbReference type="EMBL" id="KAJ7616434.1"/>
    </source>
</evidence>
<dbReference type="Proteomes" id="UP001221142">
    <property type="component" value="Unassembled WGS sequence"/>
</dbReference>
<dbReference type="PANTHER" id="PTHR13789:SF147">
    <property type="entry name" value="PUTATIVE (AFU_ORTHOLOGUE AFUA_2G01950)-RELATED"/>
    <property type="match status" value="1"/>
</dbReference>
<sequence>MTRETPLRFIIVGASIGGLASAIALRDAGHEVLLLEQESQLGGGDSVPSGGVRLPPNGCKILFDWGLEAEIRSNAVVGSGFTVYKYDGGGKRDYLGTNRWDPELLAEARGLFLQMRHKDLLRILYDTAVKRPSTSKVSVEFGVTVVDADFDACSVTLASGKVYAGDALIGADGAFGYLRRRMNQEQGSPGEDQLRGLAVYSAIVPKEVAMQDDQLQELYQDPQRRMVTFWMGPNRGAQAFLAGKDEDVVFWVYTPDGAQDGTWTQSAEKKITDVLGTCDPVIRRLAELAGPATCVQIKNYLELESWVSRSGKVLLLGEAAHPFPIISLHTYSVALEDGGFLGKMFSHTRNPDRVEEFLSAFQEHRKPRCAHINLSEKSYVEAMALPDGEAQEGRDAAMRANEAAGRNVMDSGDHSEEELSAMWDDMRMVFGYDPADDAEEWWLKWGRLRDAPTALDAKAMRYSYIQDLRA</sequence>
<dbReference type="GO" id="GO:0071949">
    <property type="term" value="F:FAD binding"/>
    <property type="evidence" value="ECO:0007669"/>
    <property type="project" value="InterPro"/>
</dbReference>
<proteinExistence type="inferred from homology"/>
<dbReference type="GO" id="GO:0004497">
    <property type="term" value="F:monooxygenase activity"/>
    <property type="evidence" value="ECO:0007669"/>
    <property type="project" value="UniProtKB-KW"/>
</dbReference>
<comment type="caution">
    <text evidence="7">The sequence shown here is derived from an EMBL/GenBank/DDBJ whole genome shotgun (WGS) entry which is preliminary data.</text>
</comment>
<evidence type="ECO:0000256" key="5">
    <source>
        <dbReference type="ARBA" id="ARBA00023033"/>
    </source>
</evidence>
<dbReference type="InterPro" id="IPR036188">
    <property type="entry name" value="FAD/NAD-bd_sf"/>
</dbReference>
<dbReference type="InterPro" id="IPR002938">
    <property type="entry name" value="FAD-bd"/>
</dbReference>
<keyword evidence="5" id="KW-0503">Monooxygenase</keyword>
<dbReference type="PANTHER" id="PTHR13789">
    <property type="entry name" value="MONOOXYGENASE"/>
    <property type="match status" value="1"/>
</dbReference>
<dbReference type="Gene3D" id="3.50.50.60">
    <property type="entry name" value="FAD/NAD(P)-binding domain"/>
    <property type="match status" value="1"/>
</dbReference>
<dbReference type="Pfam" id="PF01494">
    <property type="entry name" value="FAD_binding_3"/>
    <property type="match status" value="1"/>
</dbReference>
<dbReference type="EMBL" id="JARKIF010000022">
    <property type="protein sequence ID" value="KAJ7616434.1"/>
    <property type="molecule type" value="Genomic_DNA"/>
</dbReference>
<comment type="similarity">
    <text evidence="1">Belongs to the paxM FAD-dependent monooxygenase family.</text>
</comment>
<evidence type="ECO:0000256" key="4">
    <source>
        <dbReference type="ARBA" id="ARBA00023002"/>
    </source>
</evidence>
<protein>
    <recommendedName>
        <fullName evidence="6">FAD-binding domain-containing protein</fullName>
    </recommendedName>
</protein>
<accession>A0AAD7FCU2</accession>
<name>A0AAD7FCU2_9AGAR</name>
<feature type="domain" description="FAD-binding" evidence="6">
    <location>
        <begin position="10"/>
        <end position="370"/>
    </location>
</feature>
<dbReference type="AlphaFoldDB" id="A0AAD7FCU2"/>
<evidence type="ECO:0000256" key="1">
    <source>
        <dbReference type="ARBA" id="ARBA00007992"/>
    </source>
</evidence>
<organism evidence="7 8">
    <name type="scientific">Roridomyces roridus</name>
    <dbReference type="NCBI Taxonomy" id="1738132"/>
    <lineage>
        <taxon>Eukaryota</taxon>
        <taxon>Fungi</taxon>
        <taxon>Dikarya</taxon>
        <taxon>Basidiomycota</taxon>
        <taxon>Agaricomycotina</taxon>
        <taxon>Agaricomycetes</taxon>
        <taxon>Agaricomycetidae</taxon>
        <taxon>Agaricales</taxon>
        <taxon>Marasmiineae</taxon>
        <taxon>Mycenaceae</taxon>
        <taxon>Roridomyces</taxon>
    </lineage>
</organism>
<reference evidence="7" key="1">
    <citation type="submission" date="2023-03" db="EMBL/GenBank/DDBJ databases">
        <title>Massive genome expansion in bonnet fungi (Mycena s.s.) driven by repeated elements and novel gene families across ecological guilds.</title>
        <authorList>
            <consortium name="Lawrence Berkeley National Laboratory"/>
            <person name="Harder C.B."/>
            <person name="Miyauchi S."/>
            <person name="Viragh M."/>
            <person name="Kuo A."/>
            <person name="Thoen E."/>
            <person name="Andreopoulos B."/>
            <person name="Lu D."/>
            <person name="Skrede I."/>
            <person name="Drula E."/>
            <person name="Henrissat B."/>
            <person name="Morin E."/>
            <person name="Kohler A."/>
            <person name="Barry K."/>
            <person name="LaButti K."/>
            <person name="Morin E."/>
            <person name="Salamov A."/>
            <person name="Lipzen A."/>
            <person name="Mereny Z."/>
            <person name="Hegedus B."/>
            <person name="Baldrian P."/>
            <person name="Stursova M."/>
            <person name="Weitz H."/>
            <person name="Taylor A."/>
            <person name="Grigoriev I.V."/>
            <person name="Nagy L.G."/>
            <person name="Martin F."/>
            <person name="Kauserud H."/>
        </authorList>
    </citation>
    <scope>NUCLEOTIDE SEQUENCE</scope>
    <source>
        <strain evidence="7">9284</strain>
    </source>
</reference>
<evidence type="ECO:0000259" key="6">
    <source>
        <dbReference type="Pfam" id="PF01494"/>
    </source>
</evidence>
<evidence type="ECO:0000256" key="2">
    <source>
        <dbReference type="ARBA" id="ARBA00022630"/>
    </source>
</evidence>
<keyword evidence="3" id="KW-0274">FAD</keyword>
<dbReference type="SUPFAM" id="SSF51905">
    <property type="entry name" value="FAD/NAD(P)-binding domain"/>
    <property type="match status" value="1"/>
</dbReference>
<keyword evidence="2" id="KW-0285">Flavoprotein</keyword>
<evidence type="ECO:0000256" key="3">
    <source>
        <dbReference type="ARBA" id="ARBA00022827"/>
    </source>
</evidence>
<keyword evidence="8" id="KW-1185">Reference proteome</keyword>
<dbReference type="PRINTS" id="PR00420">
    <property type="entry name" value="RNGMNOXGNASE"/>
</dbReference>
<evidence type="ECO:0000313" key="8">
    <source>
        <dbReference type="Proteomes" id="UP001221142"/>
    </source>
</evidence>